<protein>
    <recommendedName>
        <fullName evidence="3">50S ribosomal protein L24</fullName>
    </recommendedName>
</protein>
<dbReference type="EMBL" id="CP001841">
    <property type="protein sequence ID" value="AEF81000.1"/>
    <property type="molecule type" value="Genomic_DNA"/>
</dbReference>
<dbReference type="RefSeq" id="WP_015712854.1">
    <property type="nucleotide sequence ID" value="NC_015577.1"/>
</dbReference>
<organism evidence="1 2">
    <name type="scientific">Leadbettera azotonutricia (strain ATCC BAA-888 / DSM 13862 / ZAS-9)</name>
    <name type="common">Treponema azotonutricium</name>
    <dbReference type="NCBI Taxonomy" id="545695"/>
    <lineage>
        <taxon>Bacteria</taxon>
        <taxon>Pseudomonadati</taxon>
        <taxon>Spirochaetota</taxon>
        <taxon>Spirochaetia</taxon>
        <taxon>Spirochaetales</taxon>
        <taxon>Breznakiellaceae</taxon>
        <taxon>Leadbettera</taxon>
    </lineage>
</organism>
<dbReference type="OrthoDB" id="2928696at2"/>
<reference evidence="1 2" key="2">
    <citation type="journal article" date="2011" name="ISME J.">
        <title>RNA-seq reveals cooperative metabolic interactions between two termite-gut spirochete species in co-culture.</title>
        <authorList>
            <person name="Rosenthal A.Z."/>
            <person name="Matson E.G."/>
            <person name="Eldar A."/>
            <person name="Leadbetter J.R."/>
        </authorList>
    </citation>
    <scope>NUCLEOTIDE SEQUENCE [LARGE SCALE GENOMIC DNA]</scope>
    <source>
        <strain evidence="2">ATCC BAA-888 / DSM 13862 / ZAS-9</strain>
    </source>
</reference>
<dbReference type="HOGENOM" id="CLU_194677_0_0_12"/>
<dbReference type="KEGG" id="taz:TREAZ_2678"/>
<keyword evidence="2" id="KW-1185">Reference proteome</keyword>
<name>F5YDT6_LEAAZ</name>
<gene>
    <name evidence="1" type="ordered locus">TREAZ_2678</name>
</gene>
<dbReference type="InParanoid" id="F5YDT6"/>
<evidence type="ECO:0000313" key="2">
    <source>
        <dbReference type="Proteomes" id="UP000009222"/>
    </source>
</evidence>
<dbReference type="eggNOG" id="ENOG5033FN4">
    <property type="taxonomic scope" value="Bacteria"/>
</dbReference>
<accession>F5YDT6</accession>
<sequence>MSKAHRGKGIREIAAHGRGECPVCKRYNVKILYEQDAGGQKVKICKTCKAAIKHGKKSVIDTGVQAAGETAQA</sequence>
<dbReference type="Proteomes" id="UP000009222">
    <property type="component" value="Chromosome"/>
</dbReference>
<reference evidence="2" key="1">
    <citation type="submission" date="2009-12" db="EMBL/GenBank/DDBJ databases">
        <title>Complete sequence of Treponema azotonutricium strain ZAS-9.</title>
        <authorList>
            <person name="Tetu S.G."/>
            <person name="Matson E."/>
            <person name="Ren Q."/>
            <person name="Seshadri R."/>
            <person name="Elbourne L."/>
            <person name="Hassan K.A."/>
            <person name="Durkin A."/>
            <person name="Radune D."/>
            <person name="Mohamoud Y."/>
            <person name="Shay R."/>
            <person name="Jin S."/>
            <person name="Zhang X."/>
            <person name="Lucey K."/>
            <person name="Ballor N.R."/>
            <person name="Ottesen E."/>
            <person name="Rosenthal R."/>
            <person name="Allen A."/>
            <person name="Leadbetter J.R."/>
            <person name="Paulsen I.T."/>
        </authorList>
    </citation>
    <scope>NUCLEOTIDE SEQUENCE [LARGE SCALE GENOMIC DNA]</scope>
    <source>
        <strain evidence="2">ATCC BAA-888 / DSM 13862 / ZAS-9</strain>
    </source>
</reference>
<evidence type="ECO:0008006" key="3">
    <source>
        <dbReference type="Google" id="ProtNLM"/>
    </source>
</evidence>
<evidence type="ECO:0000313" key="1">
    <source>
        <dbReference type="EMBL" id="AEF81000.1"/>
    </source>
</evidence>
<dbReference type="STRING" id="545695.TREAZ_2678"/>
<dbReference type="AlphaFoldDB" id="F5YDT6"/>
<proteinExistence type="predicted"/>